<organism evidence="7 8">
    <name type="scientific">Symbiodinium pilosum</name>
    <name type="common">Dinoflagellate</name>
    <dbReference type="NCBI Taxonomy" id="2952"/>
    <lineage>
        <taxon>Eukaryota</taxon>
        <taxon>Sar</taxon>
        <taxon>Alveolata</taxon>
        <taxon>Dinophyceae</taxon>
        <taxon>Suessiales</taxon>
        <taxon>Symbiodiniaceae</taxon>
        <taxon>Symbiodinium</taxon>
    </lineage>
</organism>
<evidence type="ECO:0000313" key="8">
    <source>
        <dbReference type="Proteomes" id="UP000649617"/>
    </source>
</evidence>
<evidence type="ECO:0000256" key="4">
    <source>
        <dbReference type="ARBA" id="ARBA00023136"/>
    </source>
</evidence>
<sequence length="168" mass="17612">MVEETQKPLLAEAKKAGSNGKKGGSGTPMSTALNLAASSMGTGLLTLPHAFACCGPVLCTLLLAILALTTDVTLVLLIRLGRHLGVSTFGSLMQRLFGKNGSACFQLMLISVLFLALTAMQRVVLDLLPIFMEAVCGLKVSPLGLSMIVNVFVLSACFSGSYHALRRA</sequence>
<dbReference type="Proteomes" id="UP000649617">
    <property type="component" value="Unassembled WGS sequence"/>
</dbReference>
<gene>
    <name evidence="7" type="primary">SLC38A11</name>
    <name evidence="7" type="ORF">SPIL2461_LOCUS17975</name>
</gene>
<dbReference type="GO" id="GO:0016020">
    <property type="term" value="C:membrane"/>
    <property type="evidence" value="ECO:0007669"/>
    <property type="project" value="UniProtKB-SubCell"/>
</dbReference>
<dbReference type="AlphaFoldDB" id="A0A812W7L9"/>
<evidence type="ECO:0000313" key="7">
    <source>
        <dbReference type="EMBL" id="CAE7661750.1"/>
    </source>
</evidence>
<feature type="transmembrane region" description="Helical" evidence="5">
    <location>
        <begin position="49"/>
        <end position="80"/>
    </location>
</feature>
<comment type="caution">
    <text evidence="7">The sequence shown here is derived from an EMBL/GenBank/DDBJ whole genome shotgun (WGS) entry which is preliminary data.</text>
</comment>
<keyword evidence="4 5" id="KW-0472">Membrane</keyword>
<evidence type="ECO:0000256" key="1">
    <source>
        <dbReference type="ARBA" id="ARBA00004141"/>
    </source>
</evidence>
<dbReference type="OrthoDB" id="433463at2759"/>
<dbReference type="EMBL" id="CAJNIZ010043504">
    <property type="protein sequence ID" value="CAE7661750.1"/>
    <property type="molecule type" value="Genomic_DNA"/>
</dbReference>
<dbReference type="PANTHER" id="PTHR22950">
    <property type="entry name" value="AMINO ACID TRANSPORTER"/>
    <property type="match status" value="1"/>
</dbReference>
<keyword evidence="8" id="KW-1185">Reference proteome</keyword>
<dbReference type="GO" id="GO:0015179">
    <property type="term" value="F:L-amino acid transmembrane transporter activity"/>
    <property type="evidence" value="ECO:0007669"/>
    <property type="project" value="TreeGrafter"/>
</dbReference>
<keyword evidence="2 5" id="KW-0812">Transmembrane</keyword>
<proteinExistence type="predicted"/>
<dbReference type="Pfam" id="PF01490">
    <property type="entry name" value="Aa_trans"/>
    <property type="match status" value="1"/>
</dbReference>
<protein>
    <submittedName>
        <fullName evidence="7">SLC38A11 protein</fullName>
    </submittedName>
</protein>
<name>A0A812W7L9_SYMPI</name>
<keyword evidence="3 5" id="KW-1133">Transmembrane helix</keyword>
<feature type="transmembrane region" description="Helical" evidence="5">
    <location>
        <begin position="101"/>
        <end position="123"/>
    </location>
</feature>
<feature type="transmembrane region" description="Helical" evidence="5">
    <location>
        <begin position="143"/>
        <end position="165"/>
    </location>
</feature>
<evidence type="ECO:0000256" key="3">
    <source>
        <dbReference type="ARBA" id="ARBA00022989"/>
    </source>
</evidence>
<evidence type="ECO:0000259" key="6">
    <source>
        <dbReference type="Pfam" id="PF01490"/>
    </source>
</evidence>
<feature type="domain" description="Amino acid transporter transmembrane" evidence="6">
    <location>
        <begin position="26"/>
        <end position="166"/>
    </location>
</feature>
<accession>A0A812W7L9</accession>
<comment type="subcellular location">
    <subcellularLocation>
        <location evidence="1">Membrane</location>
        <topology evidence="1">Multi-pass membrane protein</topology>
    </subcellularLocation>
</comment>
<evidence type="ECO:0000256" key="2">
    <source>
        <dbReference type="ARBA" id="ARBA00022692"/>
    </source>
</evidence>
<reference evidence="7" key="1">
    <citation type="submission" date="2021-02" db="EMBL/GenBank/DDBJ databases">
        <authorList>
            <person name="Dougan E. K."/>
            <person name="Rhodes N."/>
            <person name="Thang M."/>
            <person name="Chan C."/>
        </authorList>
    </citation>
    <scope>NUCLEOTIDE SEQUENCE</scope>
</reference>
<dbReference type="InterPro" id="IPR013057">
    <property type="entry name" value="AA_transpt_TM"/>
</dbReference>
<evidence type="ECO:0000256" key="5">
    <source>
        <dbReference type="SAM" id="Phobius"/>
    </source>
</evidence>